<evidence type="ECO:0000313" key="5">
    <source>
        <dbReference type="Proteomes" id="UP000274909"/>
    </source>
</evidence>
<dbReference type="InterPro" id="IPR050832">
    <property type="entry name" value="Bact_Acetyltransf"/>
</dbReference>
<evidence type="ECO:0000313" key="4">
    <source>
        <dbReference type="EMBL" id="RUR01087.1"/>
    </source>
</evidence>
<dbReference type="PROSITE" id="PS51186">
    <property type="entry name" value="GNAT"/>
    <property type="match status" value="1"/>
</dbReference>
<dbReference type="PANTHER" id="PTHR43877:SF2">
    <property type="entry name" value="AMINOALKYLPHOSPHONATE N-ACETYLTRANSFERASE-RELATED"/>
    <property type="match status" value="1"/>
</dbReference>
<dbReference type="Proteomes" id="UP000274909">
    <property type="component" value="Unassembled WGS sequence"/>
</dbReference>
<keyword evidence="2" id="KW-0012">Acyltransferase</keyword>
<dbReference type="PANTHER" id="PTHR43877">
    <property type="entry name" value="AMINOALKYLPHOSPHONATE N-ACETYLTRANSFERASE-RELATED-RELATED"/>
    <property type="match status" value="1"/>
</dbReference>
<name>A0A3S0VGC4_9MICO</name>
<proteinExistence type="predicted"/>
<dbReference type="InterPro" id="IPR000182">
    <property type="entry name" value="GNAT_dom"/>
</dbReference>
<evidence type="ECO:0000259" key="3">
    <source>
        <dbReference type="PROSITE" id="PS51186"/>
    </source>
</evidence>
<accession>A0A3S0VGC4</accession>
<organism evidence="4 5">
    <name type="scientific">Labedella endophytica</name>
    <dbReference type="NCBI Taxonomy" id="1523160"/>
    <lineage>
        <taxon>Bacteria</taxon>
        <taxon>Bacillati</taxon>
        <taxon>Actinomycetota</taxon>
        <taxon>Actinomycetes</taxon>
        <taxon>Micrococcales</taxon>
        <taxon>Microbacteriaceae</taxon>
        <taxon>Labedella</taxon>
    </lineage>
</organism>
<gene>
    <name evidence="4" type="ORF">ELQ94_06045</name>
</gene>
<dbReference type="GO" id="GO:0016747">
    <property type="term" value="F:acyltransferase activity, transferring groups other than amino-acyl groups"/>
    <property type="evidence" value="ECO:0007669"/>
    <property type="project" value="InterPro"/>
</dbReference>
<protein>
    <submittedName>
        <fullName evidence="4">N-acetyltransferase</fullName>
    </submittedName>
</protein>
<comment type="caution">
    <text evidence="4">The sequence shown here is derived from an EMBL/GenBank/DDBJ whole genome shotgun (WGS) entry which is preliminary data.</text>
</comment>
<keyword evidence="5" id="KW-1185">Reference proteome</keyword>
<evidence type="ECO:0000256" key="2">
    <source>
        <dbReference type="ARBA" id="ARBA00023315"/>
    </source>
</evidence>
<dbReference type="Gene3D" id="3.40.630.30">
    <property type="match status" value="1"/>
</dbReference>
<evidence type="ECO:0000256" key="1">
    <source>
        <dbReference type="ARBA" id="ARBA00022679"/>
    </source>
</evidence>
<dbReference type="Pfam" id="PF00583">
    <property type="entry name" value="Acetyltransf_1"/>
    <property type="match status" value="1"/>
</dbReference>
<keyword evidence="1 4" id="KW-0808">Transferase</keyword>
<dbReference type="EMBL" id="RZGZ01000002">
    <property type="protein sequence ID" value="RUR01087.1"/>
    <property type="molecule type" value="Genomic_DNA"/>
</dbReference>
<dbReference type="SUPFAM" id="SSF55729">
    <property type="entry name" value="Acyl-CoA N-acyltransferases (Nat)"/>
    <property type="match status" value="1"/>
</dbReference>
<dbReference type="CDD" id="cd04301">
    <property type="entry name" value="NAT_SF"/>
    <property type="match status" value="1"/>
</dbReference>
<reference evidence="4 5" key="1">
    <citation type="submission" date="2018-12" db="EMBL/GenBank/DDBJ databases">
        <authorList>
            <person name="Li F."/>
        </authorList>
    </citation>
    <scope>NUCLEOTIDE SEQUENCE [LARGE SCALE GENOMIC DNA]</scope>
    <source>
        <strain evidence="4 5">EGI 6500705</strain>
    </source>
</reference>
<sequence>MPPTYSRATTIDGVVAFIERATDDPIAHALLTEYFTSRELGFTGGTYRTAYPEPARFAPPAGVFLVVEDDDGAPVGCGGIRALGVERFEVKHLFLRPETRGRGWGGLLLRELEARAVAFGARDIVLDTNSSLESAAALYRSAGYEDVEPYNDNPNATNWYRKSLAGV</sequence>
<dbReference type="InterPro" id="IPR016181">
    <property type="entry name" value="Acyl_CoA_acyltransferase"/>
</dbReference>
<dbReference type="AlphaFoldDB" id="A0A3S0VGC4"/>
<dbReference type="OrthoDB" id="3174517at2"/>
<feature type="domain" description="N-acetyltransferase" evidence="3">
    <location>
        <begin position="15"/>
        <end position="165"/>
    </location>
</feature>